<dbReference type="PROSITE" id="PS51105">
    <property type="entry name" value="PTS_EIIC_TYPE_3"/>
    <property type="match status" value="1"/>
</dbReference>
<feature type="transmembrane region" description="Helical" evidence="9">
    <location>
        <begin position="236"/>
        <end position="257"/>
    </location>
</feature>
<protein>
    <recommendedName>
        <fullName evidence="8">Permease IIC component</fullName>
    </recommendedName>
</protein>
<dbReference type="EMBL" id="NGOH01000066">
    <property type="protein sequence ID" value="OYS12397.1"/>
    <property type="molecule type" value="Genomic_DNA"/>
</dbReference>
<evidence type="ECO:0000256" key="4">
    <source>
        <dbReference type="ARBA" id="ARBA00022597"/>
    </source>
</evidence>
<evidence type="ECO:0000259" key="10">
    <source>
        <dbReference type="PROSITE" id="PS51105"/>
    </source>
</evidence>
<feature type="transmembrane region" description="Helical" evidence="9">
    <location>
        <begin position="34"/>
        <end position="56"/>
    </location>
</feature>
<organism evidence="11 12">
    <name type="scientific">Lactobacillus johnsonii</name>
    <dbReference type="NCBI Taxonomy" id="33959"/>
    <lineage>
        <taxon>Bacteria</taxon>
        <taxon>Bacillati</taxon>
        <taxon>Bacillota</taxon>
        <taxon>Bacilli</taxon>
        <taxon>Lactobacillales</taxon>
        <taxon>Lactobacillaceae</taxon>
        <taxon>Lactobacillus</taxon>
    </lineage>
</organism>
<evidence type="ECO:0000256" key="2">
    <source>
        <dbReference type="ARBA" id="ARBA00022448"/>
    </source>
</evidence>
<dbReference type="AlphaFoldDB" id="A0A9X6RVQ4"/>
<evidence type="ECO:0000256" key="6">
    <source>
        <dbReference type="ARBA" id="ARBA00022989"/>
    </source>
</evidence>
<dbReference type="RefSeq" id="WP_094497947.1">
    <property type="nucleotide sequence ID" value="NZ_CP084221.1"/>
</dbReference>
<dbReference type="PANTHER" id="PTHR33989">
    <property type="match status" value="1"/>
</dbReference>
<name>A0A9X6RVQ4_LACJH</name>
<dbReference type="InterPro" id="IPR003352">
    <property type="entry name" value="PTS_EIIC"/>
</dbReference>
<sequence length="441" mass="48662">MAETTAKKDSLIARLDKVLTPIGQKLGNEKHLQAISNGMLFGLPFLVIGSFFLIVANPPIVLDRYNPRTANIFMQWLAGWKYWAMAHYAQITIPYNMTMGVFGMICAFGIAYELSKAYRRLHPATDGMISLVTFLMVATTVDKNNKISLNNLGTNGLFVAIIIGLLAVEINRGIEKSKLKIKLPDSIPPMVANFINSLIPLVANIFIFYGANLILVSVTHADFTTFIMKCLTPATFLANSLWGYILIVTLGNLLWLIGVNGSNVIFPIVFATGIAATGANAALVAKGLAPTHLMNLQMFRIAVLGGSGNSLALVILMMRSKVEKYRALGKLSIIPGICSINEPIIFGTPICFNPILGIPFLIAPIVNIILTYIAESLHWIGMGYIVDPSFTPFFFQAYMSSMDWRNIIFEIILIIIGIFIYLPFFKVAEQNELRKQENIAE</sequence>
<dbReference type="PIRSF" id="PIRSF006351">
    <property type="entry name" value="PTS_EIIC-Cellobiose"/>
    <property type="match status" value="1"/>
</dbReference>
<evidence type="ECO:0000256" key="8">
    <source>
        <dbReference type="PIRNR" id="PIRNR006351"/>
    </source>
</evidence>
<dbReference type="NCBIfam" id="TIGR00410">
    <property type="entry name" value="lacE"/>
    <property type="match status" value="1"/>
</dbReference>
<evidence type="ECO:0000256" key="9">
    <source>
        <dbReference type="SAM" id="Phobius"/>
    </source>
</evidence>
<evidence type="ECO:0000256" key="5">
    <source>
        <dbReference type="ARBA" id="ARBA00022692"/>
    </source>
</evidence>
<gene>
    <name evidence="11" type="ORF">CBF50_06800</name>
</gene>
<keyword evidence="2 8" id="KW-0813">Transport</keyword>
<evidence type="ECO:0000256" key="3">
    <source>
        <dbReference type="ARBA" id="ARBA00022475"/>
    </source>
</evidence>
<evidence type="ECO:0000256" key="1">
    <source>
        <dbReference type="ARBA" id="ARBA00004651"/>
    </source>
</evidence>
<reference evidence="11 12" key="1">
    <citation type="submission" date="2017-04" db="EMBL/GenBank/DDBJ databases">
        <authorList>
            <person name="Lin X.B."/>
            <person name="Stothard P."/>
            <person name="Tasseva G."/>
            <person name="Walter J."/>
        </authorList>
    </citation>
    <scope>NUCLEOTIDE SEQUENCE [LARGE SCALE GENOMIC DNA]</scope>
    <source>
        <strain evidence="11 12">117c</strain>
    </source>
</reference>
<feature type="transmembrane region" description="Helical" evidence="9">
    <location>
        <begin position="191"/>
        <end position="216"/>
    </location>
</feature>
<feature type="transmembrane region" description="Helical" evidence="9">
    <location>
        <begin position="93"/>
        <end position="112"/>
    </location>
</feature>
<dbReference type="PANTHER" id="PTHR33989:SF4">
    <property type="entry name" value="PTS SYSTEM N,N'-DIACETYLCHITOBIOSE-SPECIFIC EIIC COMPONENT"/>
    <property type="match status" value="1"/>
</dbReference>
<comment type="subcellular location">
    <subcellularLocation>
        <location evidence="1">Cell membrane</location>
        <topology evidence="1">Multi-pass membrane protein</topology>
    </subcellularLocation>
</comment>
<evidence type="ECO:0000313" key="11">
    <source>
        <dbReference type="EMBL" id="OYS12397.1"/>
    </source>
</evidence>
<keyword evidence="4 8" id="KW-0762">Sugar transport</keyword>
<feature type="transmembrane region" description="Helical" evidence="9">
    <location>
        <begin position="297"/>
        <end position="318"/>
    </location>
</feature>
<reference evidence="11 12" key="2">
    <citation type="submission" date="2017-09" db="EMBL/GenBank/DDBJ databases">
        <title>Tripartite evolution among Lactobacillus johnsonii, Lactobacillus taiwanensis, Lactobacillus reuteri and their rodent host.</title>
        <authorList>
            <person name="Wang T."/>
            <person name="Knowles S."/>
            <person name="Cheng C."/>
        </authorList>
    </citation>
    <scope>NUCLEOTIDE SEQUENCE [LARGE SCALE GENOMIC DNA]</scope>
    <source>
        <strain evidence="11 12">117c</strain>
    </source>
</reference>
<accession>A0A9X6RVQ4</accession>
<dbReference type="GO" id="GO:0008982">
    <property type="term" value="F:protein-N(PI)-phosphohistidine-sugar phosphotransferase activity"/>
    <property type="evidence" value="ECO:0007669"/>
    <property type="project" value="UniProtKB-UniRule"/>
</dbReference>
<evidence type="ECO:0000256" key="7">
    <source>
        <dbReference type="ARBA" id="ARBA00023136"/>
    </source>
</evidence>
<dbReference type="InterPro" id="IPR051088">
    <property type="entry name" value="PTS_Sugar-EIIC/EIIB"/>
</dbReference>
<keyword evidence="6 9" id="KW-1133">Transmembrane helix</keyword>
<dbReference type="InterPro" id="IPR004796">
    <property type="entry name" value="PTS_IIC_cello"/>
</dbReference>
<dbReference type="GO" id="GO:0005886">
    <property type="term" value="C:plasma membrane"/>
    <property type="evidence" value="ECO:0007669"/>
    <property type="project" value="UniProtKB-SubCell"/>
</dbReference>
<comment type="function">
    <text evidence="8">The phosphoenolpyruvate-dependent sugar phosphotransferase system (PTS), a major carbohydrate active -transport system, catalyzes the phosphorylation of incoming sugar substrates concomitant with their translocation across the cell membrane.</text>
</comment>
<keyword evidence="5 9" id="KW-0812">Transmembrane</keyword>
<dbReference type="Proteomes" id="UP000215693">
    <property type="component" value="Unassembled WGS sequence"/>
</dbReference>
<evidence type="ECO:0000313" key="12">
    <source>
        <dbReference type="Proteomes" id="UP000215693"/>
    </source>
</evidence>
<feature type="transmembrane region" description="Helical" evidence="9">
    <location>
        <begin position="264"/>
        <end position="285"/>
    </location>
</feature>
<proteinExistence type="predicted"/>
<dbReference type="Pfam" id="PF02378">
    <property type="entry name" value="PTS_EIIC"/>
    <property type="match status" value="1"/>
</dbReference>
<keyword evidence="7 8" id="KW-0472">Membrane</keyword>
<comment type="caution">
    <text evidence="11">The sequence shown here is derived from an EMBL/GenBank/DDBJ whole genome shotgun (WGS) entry which is preliminary data.</text>
</comment>
<feature type="transmembrane region" description="Helical" evidence="9">
    <location>
        <begin position="153"/>
        <end position="170"/>
    </location>
</feature>
<dbReference type="InterPro" id="IPR004501">
    <property type="entry name" value="PTS_EIIC_3"/>
</dbReference>
<feature type="domain" description="PTS EIIC type-3" evidence="10">
    <location>
        <begin position="15"/>
        <end position="424"/>
    </location>
</feature>
<feature type="transmembrane region" description="Helical" evidence="9">
    <location>
        <begin position="407"/>
        <end position="425"/>
    </location>
</feature>
<keyword evidence="3 8" id="KW-1003">Cell membrane</keyword>
<dbReference type="GO" id="GO:0009401">
    <property type="term" value="P:phosphoenolpyruvate-dependent sugar phosphotransferase system"/>
    <property type="evidence" value="ECO:0007669"/>
    <property type="project" value="InterPro"/>
</dbReference>